<organism evidence="1 2">
    <name type="scientific">Candidatus Clostridium eludens</name>
    <dbReference type="NCBI Taxonomy" id="3381663"/>
    <lineage>
        <taxon>Bacteria</taxon>
        <taxon>Bacillati</taxon>
        <taxon>Bacillota</taxon>
        <taxon>Clostridia</taxon>
        <taxon>Eubacteriales</taxon>
        <taxon>Clostridiaceae</taxon>
        <taxon>Clostridium</taxon>
    </lineage>
</organism>
<proteinExistence type="predicted"/>
<gene>
    <name evidence="1" type="ORF">ACJDU8_11915</name>
</gene>
<sequence>MASKIYNSELIQPFACSENSKTNTGSGSLIQNLFCYTNITDVKQAVDLILSQPKLILNGELLNDESKTAIANALNMGLTYAEKLHQKENSKIKHK</sequence>
<name>A0ABW8SLN3_9CLOT</name>
<keyword evidence="2" id="KW-1185">Reference proteome</keyword>
<dbReference type="Proteomes" id="UP001623660">
    <property type="component" value="Unassembled WGS sequence"/>
</dbReference>
<accession>A0ABW8SLN3</accession>
<evidence type="ECO:0000313" key="2">
    <source>
        <dbReference type="Proteomes" id="UP001623660"/>
    </source>
</evidence>
<reference evidence="1 2" key="1">
    <citation type="submission" date="2024-11" db="EMBL/GenBank/DDBJ databases">
        <authorList>
            <person name="Heng Y.C."/>
            <person name="Lim A.C.H."/>
            <person name="Lee J.K.Y."/>
            <person name="Kittelmann S."/>
        </authorList>
    </citation>
    <scope>NUCLEOTIDE SEQUENCE [LARGE SCALE GENOMIC DNA]</scope>
    <source>
        <strain evidence="1 2">WILCCON 0269</strain>
    </source>
</reference>
<comment type="caution">
    <text evidence="1">The sequence shown here is derived from an EMBL/GenBank/DDBJ whole genome shotgun (WGS) entry which is preliminary data.</text>
</comment>
<evidence type="ECO:0000313" key="1">
    <source>
        <dbReference type="EMBL" id="MFL0196261.1"/>
    </source>
</evidence>
<dbReference type="RefSeq" id="WP_406792370.1">
    <property type="nucleotide sequence ID" value="NZ_JBJHZX010000016.1"/>
</dbReference>
<protein>
    <submittedName>
        <fullName evidence="1">Uncharacterized protein</fullName>
    </submittedName>
</protein>
<dbReference type="EMBL" id="JBJHZX010000016">
    <property type="protein sequence ID" value="MFL0196261.1"/>
    <property type="molecule type" value="Genomic_DNA"/>
</dbReference>